<keyword evidence="7" id="KW-0411">Iron-sulfur</keyword>
<evidence type="ECO:0000313" key="10">
    <source>
        <dbReference type="Proteomes" id="UP000029999"/>
    </source>
</evidence>
<accession>A0A0A0BED7</accession>
<keyword evidence="4" id="KW-0479">Metal-binding</keyword>
<dbReference type="InterPro" id="IPR050612">
    <property type="entry name" value="Prok_Mopterin_Oxidored"/>
</dbReference>
<organism evidence="9 10">
    <name type="scientific">Methylophaga thiooxydans</name>
    <dbReference type="NCBI Taxonomy" id="392484"/>
    <lineage>
        <taxon>Bacteria</taxon>
        <taxon>Pseudomonadati</taxon>
        <taxon>Pseudomonadota</taxon>
        <taxon>Gammaproteobacteria</taxon>
        <taxon>Thiotrichales</taxon>
        <taxon>Piscirickettsiaceae</taxon>
        <taxon>Methylophaga</taxon>
    </lineage>
</organism>
<dbReference type="AlphaFoldDB" id="A0A0A0BED7"/>
<dbReference type="PROSITE" id="PS51669">
    <property type="entry name" value="4FE4S_MOW_BIS_MGD"/>
    <property type="match status" value="1"/>
</dbReference>
<evidence type="ECO:0000256" key="2">
    <source>
        <dbReference type="ARBA" id="ARBA00010312"/>
    </source>
</evidence>
<dbReference type="CDD" id="cd02786">
    <property type="entry name" value="MopB_CT_3"/>
    <property type="match status" value="1"/>
</dbReference>
<dbReference type="SUPFAM" id="SSF50692">
    <property type="entry name" value="ADC-like"/>
    <property type="match status" value="1"/>
</dbReference>
<dbReference type="GO" id="GO:0051536">
    <property type="term" value="F:iron-sulfur cluster binding"/>
    <property type="evidence" value="ECO:0007669"/>
    <property type="project" value="UniProtKB-KW"/>
</dbReference>
<dbReference type="PANTHER" id="PTHR43742">
    <property type="entry name" value="TRIMETHYLAMINE-N-OXIDE REDUCTASE"/>
    <property type="match status" value="1"/>
</dbReference>
<dbReference type="InterPro" id="IPR006655">
    <property type="entry name" value="Mopterin_OxRdtase_prok_CS"/>
</dbReference>
<keyword evidence="3" id="KW-0500">Molybdenum</keyword>
<dbReference type="Proteomes" id="UP000029999">
    <property type="component" value="Unassembled WGS sequence"/>
</dbReference>
<dbReference type="InterPro" id="IPR006656">
    <property type="entry name" value="Mopterin_OxRdtase"/>
</dbReference>
<comment type="cofactor">
    <cofactor evidence="1">
        <name>Mo-bis(molybdopterin guanine dinucleotide)</name>
        <dbReference type="ChEBI" id="CHEBI:60539"/>
    </cofactor>
</comment>
<dbReference type="Gene3D" id="3.40.50.740">
    <property type="match status" value="1"/>
</dbReference>
<dbReference type="Gene3D" id="2.20.25.90">
    <property type="entry name" value="ADC-like domains"/>
    <property type="match status" value="1"/>
</dbReference>
<reference evidence="9 10" key="1">
    <citation type="submission" date="2014-09" db="EMBL/GenBank/DDBJ databases">
        <authorList>
            <person name="Grob C."/>
            <person name="Taubert M."/>
            <person name="Howat A.M."/>
            <person name="Burns O.J."/>
            <person name="Dixon J.L."/>
            <person name="Chen Y."/>
            <person name="Murrell J.C."/>
        </authorList>
    </citation>
    <scope>NUCLEOTIDE SEQUENCE [LARGE SCALE GENOMIC DNA]</scope>
    <source>
        <strain evidence="9">L4</strain>
    </source>
</reference>
<dbReference type="GO" id="GO:0016491">
    <property type="term" value="F:oxidoreductase activity"/>
    <property type="evidence" value="ECO:0007669"/>
    <property type="project" value="UniProtKB-KW"/>
</dbReference>
<comment type="caution">
    <text evidence="9">The sequence shown here is derived from an EMBL/GenBank/DDBJ whole genome shotgun (WGS) entry which is preliminary data.</text>
</comment>
<evidence type="ECO:0000256" key="4">
    <source>
        <dbReference type="ARBA" id="ARBA00022723"/>
    </source>
</evidence>
<dbReference type="SUPFAM" id="SSF53706">
    <property type="entry name" value="Formate dehydrogenase/DMSO reductase, domains 1-3"/>
    <property type="match status" value="1"/>
</dbReference>
<dbReference type="GO" id="GO:0043546">
    <property type="term" value="F:molybdopterin cofactor binding"/>
    <property type="evidence" value="ECO:0007669"/>
    <property type="project" value="InterPro"/>
</dbReference>
<dbReference type="Gene3D" id="2.40.40.20">
    <property type="match status" value="1"/>
</dbReference>
<evidence type="ECO:0000256" key="7">
    <source>
        <dbReference type="ARBA" id="ARBA00023014"/>
    </source>
</evidence>
<gene>
    <name evidence="9" type="ORF">LP43_1393</name>
</gene>
<dbReference type="Pfam" id="PF00384">
    <property type="entry name" value="Molybdopterin"/>
    <property type="match status" value="1"/>
</dbReference>
<dbReference type="Gene3D" id="3.40.228.10">
    <property type="entry name" value="Dimethylsulfoxide Reductase, domain 2"/>
    <property type="match status" value="1"/>
</dbReference>
<evidence type="ECO:0000256" key="3">
    <source>
        <dbReference type="ARBA" id="ARBA00022505"/>
    </source>
</evidence>
<keyword evidence="6" id="KW-0408">Iron</keyword>
<dbReference type="CDD" id="cd02766">
    <property type="entry name" value="MopB_3"/>
    <property type="match status" value="1"/>
</dbReference>
<dbReference type="GO" id="GO:0046872">
    <property type="term" value="F:metal ion binding"/>
    <property type="evidence" value="ECO:0007669"/>
    <property type="project" value="UniProtKB-KW"/>
</dbReference>
<keyword evidence="5" id="KW-0560">Oxidoreductase</keyword>
<sequence>MASVLKTKHHGGCPHDCPDTCSMVYEVENGKLISVKGNSEHPMTRGGLCVKLKDYEKRHYHPDRLLHPMRRTGPKGSGQFEQISWDEALNEITTRWKAIIDEYGPRAIIPYSYLGNQGLVHGLNGGDAFFNKMGATVCERTFCGEGSCTAWLLTVGPTAGVDPESFTHSKYIIIWGCNSVSTNIHHWHIVKDAQKKGAKVVVIDPYKSRTAKEADWHIAPKPGTDGALAMAMMHTIIEEGLQDQDYIDNYTHGYEALAERAKSRTPEWAAEITGVAADDIRQLAREFATTQPAAIRLGVALERNYGGGQAIRAITCLPALTGAWRHVGGGALQFPVWEHPYKFDVISRPDLIPEGTPVINAIQIGRALNGEMELEVPIKSMMCWNANPVTQAAETDKIVEGLMRDDLFLVSAEHFLSDTASYADIVLPASMGAELEDMVLSWGHLYLTYNAKCVESPGEAIPNNEIFRRLAAKMGYEEENFKWSDSECLEHYVDWDSPACDGIDLNTLRENGFAHLTVGGRDDRAPHKQGNFPTPTGKCQLEVEGATNFVAPPFRQMYEGFQPGEALDSLPDYVPSRETPETNPVLAEKYPLNIISPKSHGFLNSCYANIDDKIQKQGEQFVLISATDADLRNIQNGDSVRVFNDRGGFEGKAQITDDVSSGIVVATLGYWRQLNKGTVNCVSSAEFVDMGHAPTFTDNLVQVELAS</sequence>
<dbReference type="InterPro" id="IPR009010">
    <property type="entry name" value="Asp_de-COase-like_dom_sf"/>
</dbReference>
<dbReference type="RefSeq" id="WP_036313585.1">
    <property type="nucleotide sequence ID" value="NZ_JRQD01000003.1"/>
</dbReference>
<protein>
    <submittedName>
        <fullName evidence="9">Anaerobic dehydrogenase</fullName>
    </submittedName>
</protein>
<dbReference type="InterPro" id="IPR006963">
    <property type="entry name" value="Mopterin_OxRdtase_4Fe-4S_dom"/>
</dbReference>
<evidence type="ECO:0000313" key="9">
    <source>
        <dbReference type="EMBL" id="KGM06898.1"/>
    </source>
</evidence>
<feature type="domain" description="4Fe-4S Mo/W bis-MGD-type" evidence="8">
    <location>
        <begin position="6"/>
        <end position="63"/>
    </location>
</feature>
<dbReference type="PROSITE" id="PS00932">
    <property type="entry name" value="MOLYBDOPTERIN_PROK_3"/>
    <property type="match status" value="1"/>
</dbReference>
<dbReference type="Pfam" id="PF04879">
    <property type="entry name" value="Molybdop_Fe4S4"/>
    <property type="match status" value="1"/>
</dbReference>
<comment type="similarity">
    <text evidence="2">Belongs to the prokaryotic molybdopterin-containing oxidoreductase family.</text>
</comment>
<dbReference type="InterPro" id="IPR006657">
    <property type="entry name" value="MoPterin_dinucl-bd_dom"/>
</dbReference>
<name>A0A0A0BED7_9GAMM</name>
<dbReference type="Gene3D" id="3.30.2070.10">
    <property type="entry name" value="Formate dehydrogenase/DMSO reductase"/>
    <property type="match status" value="1"/>
</dbReference>
<dbReference type="PANTHER" id="PTHR43742:SF6">
    <property type="entry name" value="OXIDOREDUCTASE YYAE-RELATED"/>
    <property type="match status" value="1"/>
</dbReference>
<proteinExistence type="inferred from homology"/>
<evidence type="ECO:0000259" key="8">
    <source>
        <dbReference type="PROSITE" id="PS51669"/>
    </source>
</evidence>
<dbReference type="InterPro" id="IPR037920">
    <property type="entry name" value="YoaE_C"/>
</dbReference>
<evidence type="ECO:0000256" key="6">
    <source>
        <dbReference type="ARBA" id="ARBA00023004"/>
    </source>
</evidence>
<dbReference type="STRING" id="392484.LP43_1393"/>
<dbReference type="SMART" id="SM00926">
    <property type="entry name" value="Molybdop_Fe4S4"/>
    <property type="match status" value="1"/>
</dbReference>
<evidence type="ECO:0000256" key="1">
    <source>
        <dbReference type="ARBA" id="ARBA00001942"/>
    </source>
</evidence>
<evidence type="ECO:0000256" key="5">
    <source>
        <dbReference type="ARBA" id="ARBA00023002"/>
    </source>
</evidence>
<dbReference type="EMBL" id="JRQD01000003">
    <property type="protein sequence ID" value="KGM06898.1"/>
    <property type="molecule type" value="Genomic_DNA"/>
</dbReference>
<dbReference type="Pfam" id="PF01568">
    <property type="entry name" value="Molydop_binding"/>
    <property type="match status" value="1"/>
</dbReference>